<evidence type="ECO:0000256" key="3">
    <source>
        <dbReference type="ARBA" id="ARBA00022833"/>
    </source>
</evidence>
<dbReference type="PANTHER" id="PTHR33202:SF6">
    <property type="entry name" value="ZINC UPTAKE REGULATION PROTEIN"/>
    <property type="match status" value="1"/>
</dbReference>
<reference evidence="11 12" key="1">
    <citation type="submission" date="2018-01" db="EMBL/GenBank/DDBJ databases">
        <title>Whole genome analyses suggest that Burkholderia sensu lato contains two further novel genera in the rhizoxinica-symbiotica group Mycetohabitans gen. nov., and Trinickia gen. nov.: implications for the evolution of diazotrophy and nodulation in the Burkholderiaceae.</title>
        <authorList>
            <person name="Estrada-de los Santos P."/>
            <person name="Palmer M."/>
            <person name="Chavez-Ramirez B."/>
            <person name="Beukes C."/>
            <person name="Steenkamp E.T."/>
            <person name="Hirsch A.M."/>
            <person name="Manyaka P."/>
            <person name="Maluk M."/>
            <person name="Lafos M."/>
            <person name="Crook M."/>
            <person name="Gross E."/>
            <person name="Simon M.F."/>
            <person name="Bueno dos Reis Junior F."/>
            <person name="Poole P.S."/>
            <person name="Venter S.N."/>
            <person name="James E.K."/>
        </authorList>
    </citation>
    <scope>NUCLEOTIDE SEQUENCE [LARGE SCALE GENOMIC DNA]</scope>
    <source>
        <strain evidence="11 12">WSM 3937</strain>
    </source>
</reference>
<dbReference type="AlphaFoldDB" id="A0A2N7VT35"/>
<dbReference type="InterPro" id="IPR043135">
    <property type="entry name" value="Fur_C"/>
</dbReference>
<keyword evidence="9" id="KW-0963">Cytoplasm</keyword>
<dbReference type="InterPro" id="IPR036388">
    <property type="entry name" value="WH-like_DNA-bd_sf"/>
</dbReference>
<reference evidence="10 13" key="2">
    <citation type="submission" date="2020-04" db="EMBL/GenBank/DDBJ databases">
        <authorList>
            <person name="De Canck E."/>
        </authorList>
    </citation>
    <scope>NUCLEOTIDE SEQUENCE [LARGE SCALE GENOMIC DNA]</scope>
    <source>
        <strain evidence="10 13">LMG 27174</strain>
    </source>
</reference>
<dbReference type="GO" id="GO:0045892">
    <property type="term" value="P:negative regulation of DNA-templated transcription"/>
    <property type="evidence" value="ECO:0007669"/>
    <property type="project" value="TreeGrafter"/>
</dbReference>
<feature type="binding site" evidence="8">
    <location>
        <position position="112"/>
    </location>
    <ligand>
        <name>Fe cation</name>
        <dbReference type="ChEBI" id="CHEBI:24875"/>
    </ligand>
</feature>
<comment type="subcellular location">
    <subcellularLocation>
        <location evidence="9">Cytoplasm</location>
    </subcellularLocation>
</comment>
<evidence type="ECO:0000256" key="5">
    <source>
        <dbReference type="ARBA" id="ARBA00023125"/>
    </source>
</evidence>
<accession>A0A2N7VT35</accession>
<sequence length="152" mass="16580">MRHSRPSTGDSPTAAKPSRFTPLRQLVLGLLNARGGSATAYELLEDLHRQRPHAAPPTVYRALQFLIREGVVSHVSTTSTFRLTEQNSSRHEILAVCTCCHSVRALHDATLEQVLLGVAQTAHFRVDGQQTEIKGVCQDCAALAADRTVGKK</sequence>
<comment type="subunit">
    <text evidence="9">Homodimer.</text>
</comment>
<dbReference type="EMBL" id="PNXY01000054">
    <property type="protein sequence ID" value="PMS20320.1"/>
    <property type="molecule type" value="Genomic_DNA"/>
</dbReference>
<proteinExistence type="inferred from homology"/>
<dbReference type="GO" id="GO:0003700">
    <property type="term" value="F:DNA-binding transcription factor activity"/>
    <property type="evidence" value="ECO:0007669"/>
    <property type="project" value="UniProtKB-UniRule"/>
</dbReference>
<keyword evidence="2 9" id="KW-0678">Repressor</keyword>
<keyword evidence="4 9" id="KW-0805">Transcription regulation</keyword>
<comment type="similarity">
    <text evidence="1 9">Belongs to the Fur family.</text>
</comment>
<evidence type="ECO:0000256" key="1">
    <source>
        <dbReference type="ARBA" id="ARBA00007957"/>
    </source>
</evidence>
<keyword evidence="8 9" id="KW-0408">Iron</keyword>
<dbReference type="PANTHER" id="PTHR33202">
    <property type="entry name" value="ZINC UPTAKE REGULATION PROTEIN"/>
    <property type="match status" value="1"/>
</dbReference>
<evidence type="ECO:0000256" key="9">
    <source>
        <dbReference type="RuleBase" id="RU364037"/>
    </source>
</evidence>
<dbReference type="Pfam" id="PF01475">
    <property type="entry name" value="FUR"/>
    <property type="match status" value="1"/>
</dbReference>
<evidence type="ECO:0000313" key="11">
    <source>
        <dbReference type="EMBL" id="PMS20320.1"/>
    </source>
</evidence>
<name>A0A2N7VT35_9BURK</name>
<dbReference type="Gene3D" id="1.10.10.10">
    <property type="entry name" value="Winged helix-like DNA-binding domain superfamily/Winged helix DNA-binding domain"/>
    <property type="match status" value="1"/>
</dbReference>
<dbReference type="Proteomes" id="UP000494205">
    <property type="component" value="Unassembled WGS sequence"/>
</dbReference>
<evidence type="ECO:0000313" key="10">
    <source>
        <dbReference type="EMBL" id="CAB3741732.1"/>
    </source>
</evidence>
<dbReference type="GO" id="GO:0005829">
    <property type="term" value="C:cytosol"/>
    <property type="evidence" value="ECO:0007669"/>
    <property type="project" value="TreeGrafter"/>
</dbReference>
<dbReference type="EMBL" id="CADIJZ010000048">
    <property type="protein sequence ID" value="CAB3741732.1"/>
    <property type="molecule type" value="Genomic_DNA"/>
</dbReference>
<keyword evidence="7 9" id="KW-0479">Metal-binding</keyword>
<dbReference type="InterPro" id="IPR002481">
    <property type="entry name" value="FUR"/>
</dbReference>
<feature type="binding site" evidence="7">
    <location>
        <position position="97"/>
    </location>
    <ligand>
        <name>Zn(2+)</name>
        <dbReference type="ChEBI" id="CHEBI:29105"/>
    </ligand>
</feature>
<organism evidence="10 13">
    <name type="scientific">Paraburkholderia rhynchosiae</name>
    <dbReference type="NCBI Taxonomy" id="487049"/>
    <lineage>
        <taxon>Bacteria</taxon>
        <taxon>Pseudomonadati</taxon>
        <taxon>Pseudomonadota</taxon>
        <taxon>Betaproteobacteria</taxon>
        <taxon>Burkholderiales</taxon>
        <taxon>Burkholderiaceae</taxon>
        <taxon>Paraburkholderia</taxon>
    </lineage>
</organism>
<protein>
    <recommendedName>
        <fullName evidence="9">Ferric uptake regulation protein</fullName>
    </recommendedName>
</protein>
<feature type="binding site" evidence="7">
    <location>
        <position position="140"/>
    </location>
    <ligand>
        <name>Zn(2+)</name>
        <dbReference type="ChEBI" id="CHEBI:29105"/>
    </ligand>
</feature>
<keyword evidence="6 9" id="KW-0804">Transcription</keyword>
<dbReference type="GO" id="GO:0008270">
    <property type="term" value="F:zinc ion binding"/>
    <property type="evidence" value="ECO:0007669"/>
    <property type="project" value="TreeGrafter"/>
</dbReference>
<dbReference type="Proteomes" id="UP000235659">
    <property type="component" value="Unassembled WGS sequence"/>
</dbReference>
<comment type="cofactor">
    <cofactor evidence="8">
        <name>Mn(2+)</name>
        <dbReference type="ChEBI" id="CHEBI:29035"/>
    </cofactor>
    <cofactor evidence="8">
        <name>Fe(2+)</name>
        <dbReference type="ChEBI" id="CHEBI:29033"/>
    </cofactor>
    <text evidence="8">Binds 1 Mn(2+) or Fe(2+) ion per subunit.</text>
</comment>
<dbReference type="Gene3D" id="3.30.1490.190">
    <property type="match status" value="1"/>
</dbReference>
<feature type="binding site" evidence="7">
    <location>
        <position position="137"/>
    </location>
    <ligand>
        <name>Zn(2+)</name>
        <dbReference type="ChEBI" id="CHEBI:29105"/>
    </ligand>
</feature>
<evidence type="ECO:0000256" key="7">
    <source>
        <dbReference type="PIRSR" id="PIRSR602481-1"/>
    </source>
</evidence>
<evidence type="ECO:0000256" key="4">
    <source>
        <dbReference type="ARBA" id="ARBA00023015"/>
    </source>
</evidence>
<evidence type="ECO:0000313" key="13">
    <source>
        <dbReference type="Proteomes" id="UP000494205"/>
    </source>
</evidence>
<gene>
    <name evidence="10" type="primary">zur_3</name>
    <name evidence="9" type="synonym">fur</name>
    <name evidence="11" type="ORF">C0Z16_34720</name>
    <name evidence="10" type="ORF">LMG27174_06784</name>
</gene>
<keyword evidence="3 7" id="KW-0862">Zinc</keyword>
<dbReference type="InterPro" id="IPR036390">
    <property type="entry name" value="WH_DNA-bd_sf"/>
</dbReference>
<dbReference type="RefSeq" id="WP_102636507.1">
    <property type="nucleotide sequence ID" value="NZ_CADIJZ010000048.1"/>
</dbReference>
<comment type="cofactor">
    <cofactor evidence="7">
        <name>Zn(2+)</name>
        <dbReference type="ChEBI" id="CHEBI:29105"/>
    </cofactor>
    <text evidence="7">Binds 1 zinc ion per subunit.</text>
</comment>
<keyword evidence="5 9" id="KW-0238">DNA-binding</keyword>
<keyword evidence="12" id="KW-1185">Reference proteome</keyword>
<evidence type="ECO:0000256" key="8">
    <source>
        <dbReference type="PIRSR" id="PIRSR602481-2"/>
    </source>
</evidence>
<feature type="binding site" evidence="7">
    <location>
        <position position="100"/>
    </location>
    <ligand>
        <name>Zn(2+)</name>
        <dbReference type="ChEBI" id="CHEBI:29105"/>
    </ligand>
</feature>
<feature type="binding site" evidence="8">
    <location>
        <position position="91"/>
    </location>
    <ligand>
        <name>Fe cation</name>
        <dbReference type="ChEBI" id="CHEBI:24875"/>
    </ligand>
</feature>
<evidence type="ECO:0000256" key="6">
    <source>
        <dbReference type="ARBA" id="ARBA00023163"/>
    </source>
</evidence>
<evidence type="ECO:0000256" key="2">
    <source>
        <dbReference type="ARBA" id="ARBA00022491"/>
    </source>
</evidence>
<dbReference type="GO" id="GO:1900376">
    <property type="term" value="P:regulation of secondary metabolite biosynthetic process"/>
    <property type="evidence" value="ECO:0007669"/>
    <property type="project" value="TreeGrafter"/>
</dbReference>
<dbReference type="CDD" id="cd07153">
    <property type="entry name" value="Fur_like"/>
    <property type="match status" value="1"/>
</dbReference>
<dbReference type="GO" id="GO:0000976">
    <property type="term" value="F:transcription cis-regulatory region binding"/>
    <property type="evidence" value="ECO:0007669"/>
    <property type="project" value="TreeGrafter"/>
</dbReference>
<evidence type="ECO:0000313" key="12">
    <source>
        <dbReference type="Proteomes" id="UP000235659"/>
    </source>
</evidence>
<dbReference type="SUPFAM" id="SSF46785">
    <property type="entry name" value="Winged helix' DNA-binding domain"/>
    <property type="match status" value="1"/>
</dbReference>